<keyword evidence="4" id="KW-1185">Reference proteome</keyword>
<dbReference type="RefSeq" id="WP_103297520.1">
    <property type="nucleotide sequence ID" value="NZ_PPQT01000025.1"/>
</dbReference>
<evidence type="ECO:0000313" key="1">
    <source>
        <dbReference type="EMBL" id="SUM44649.1"/>
    </source>
</evidence>
<dbReference type="EMBL" id="SRLS01000048">
    <property type="protein sequence ID" value="TGE14309.1"/>
    <property type="molecule type" value="Genomic_DNA"/>
</dbReference>
<accession>A0A380G0K2</accession>
<dbReference type="Proteomes" id="UP000254047">
    <property type="component" value="Unassembled WGS sequence"/>
</dbReference>
<dbReference type="EMBL" id="UHDO01000001">
    <property type="protein sequence ID" value="SUM44649.1"/>
    <property type="molecule type" value="Genomic_DNA"/>
</dbReference>
<reference evidence="2 4" key="2">
    <citation type="submission" date="2019-04" db="EMBL/GenBank/DDBJ databases">
        <title>Genomic characterization of Staphylococcus petrasii strains.</title>
        <authorList>
            <person name="Vrbovska V."/>
            <person name="Kovarovic V."/>
            <person name="Maslanova I."/>
            <person name="Indrakova A."/>
            <person name="Petras P."/>
            <person name="Sedo O."/>
            <person name="Svec P."/>
            <person name="Fisarova L."/>
            <person name="Sedlacek I."/>
            <person name="Doskar J."/>
            <person name="Pantucek R."/>
        </authorList>
    </citation>
    <scope>NUCLEOTIDE SEQUENCE [LARGE SCALE GENOMIC DNA]</scope>
    <source>
        <strain evidence="2 4">P5404</strain>
    </source>
</reference>
<dbReference type="Proteomes" id="UP000297598">
    <property type="component" value="Unassembled WGS sequence"/>
</dbReference>
<evidence type="ECO:0000313" key="2">
    <source>
        <dbReference type="EMBL" id="TGE14309.1"/>
    </source>
</evidence>
<proteinExistence type="predicted"/>
<sequence length="76" mass="8898">MLYNLIKEALSEDNVESLTLNLINDQTIEISDYNKYKSDKFFLYVTEPQISIVVLQHVVNVEVNLKNDFDISKLKF</sequence>
<protein>
    <submittedName>
        <fullName evidence="1">Uncharacterized protein</fullName>
    </submittedName>
</protein>
<gene>
    <name evidence="2" type="ORF">BJR09_12905</name>
    <name evidence="1" type="ORF">NCTC13830_02057</name>
</gene>
<evidence type="ECO:0000313" key="4">
    <source>
        <dbReference type="Proteomes" id="UP000297598"/>
    </source>
</evidence>
<reference evidence="1 3" key="1">
    <citation type="submission" date="2018-06" db="EMBL/GenBank/DDBJ databases">
        <authorList>
            <consortium name="Pathogen Informatics"/>
            <person name="Doyle S."/>
        </authorList>
    </citation>
    <scope>NUCLEOTIDE SEQUENCE [LARGE SCALE GENOMIC DNA]</scope>
    <source>
        <strain evidence="1 3">NCTC13830</strain>
    </source>
</reference>
<dbReference type="AlphaFoldDB" id="A0A380G0K2"/>
<organism evidence="1 3">
    <name type="scientific">Staphylococcus petrasii</name>
    <dbReference type="NCBI Taxonomy" id="1276936"/>
    <lineage>
        <taxon>Bacteria</taxon>
        <taxon>Bacillati</taxon>
        <taxon>Bacillota</taxon>
        <taxon>Bacilli</taxon>
        <taxon>Bacillales</taxon>
        <taxon>Staphylococcaceae</taxon>
        <taxon>Staphylococcus</taxon>
    </lineage>
</organism>
<name>A0A380G0K2_9STAP</name>
<evidence type="ECO:0000313" key="3">
    <source>
        <dbReference type="Proteomes" id="UP000254047"/>
    </source>
</evidence>